<keyword evidence="1" id="KW-1133">Transmembrane helix</keyword>
<sequence length="364" mass="40273">MYTQKTKSCYRCGAIVSEDAKFCTSCGADLQSQVIRSTPSFDHKTETNSSFTKLSSFNKGKAILLKKSVRRKLWYAGLTALLVILVVGYIYSAKADALIANSLTSTTQQWISEANAYKPELTTAFGGFLATLFIIFGILNRRGFPAILASIIFGIVGATTSAGVTYVFTAGKVINAFETLATDRLSGSTQLFTLSYSHYLPSFMETNTAYDGGVYTFKPDGTLKVYTRTPYPVNAKITPQDAAMLYKESQDSTAEVEYGTWHVTNGTLHLKYGKFKIAADITIPSYSDIGNLADLSMKRRTVRIDNHRFESIQLSVAGEEALWSNKPDGKLNISFDGKTYTLKPDRKHQYSMSFNLYSPKSFSK</sequence>
<feature type="domain" description="Putative zinc-ribbon" evidence="2">
    <location>
        <begin position="6"/>
        <end position="30"/>
    </location>
</feature>
<dbReference type="EMBL" id="CP120687">
    <property type="protein sequence ID" value="WFB39855.1"/>
    <property type="molecule type" value="Genomic_DNA"/>
</dbReference>
<accession>A0ABY8DS86</accession>
<reference evidence="3 4" key="1">
    <citation type="submission" date="2023-03" db="EMBL/GenBank/DDBJ databases">
        <authorList>
            <person name="Ruckert-Reed C."/>
        </authorList>
    </citation>
    <scope>NUCLEOTIDE SEQUENCE [LARGE SCALE GENOMIC DNA]</scope>
    <source>
        <strain evidence="3 4">DSM 115425</strain>
    </source>
</reference>
<evidence type="ECO:0000313" key="3">
    <source>
        <dbReference type="EMBL" id="WFB39855.1"/>
    </source>
</evidence>
<feature type="transmembrane region" description="Helical" evidence="1">
    <location>
        <begin position="73"/>
        <end position="91"/>
    </location>
</feature>
<gene>
    <name evidence="3" type="ORF">LHUE1_000604</name>
</gene>
<evidence type="ECO:0000256" key="1">
    <source>
        <dbReference type="SAM" id="Phobius"/>
    </source>
</evidence>
<keyword evidence="4" id="KW-1185">Reference proteome</keyword>
<dbReference type="InterPro" id="IPR059113">
    <property type="entry name" value="Znf_ribbon"/>
</dbReference>
<proteinExistence type="predicted"/>
<dbReference type="Pfam" id="PF13248">
    <property type="entry name" value="Zn_ribbon_3"/>
    <property type="match status" value="1"/>
</dbReference>
<feature type="transmembrane region" description="Helical" evidence="1">
    <location>
        <begin position="121"/>
        <end position="139"/>
    </location>
</feature>
<organism evidence="3 4">
    <name type="scientific">Lacticaseibacillus huelsenbergensis</name>
    <dbReference type="NCBI Taxonomy" id="3035291"/>
    <lineage>
        <taxon>Bacteria</taxon>
        <taxon>Bacillati</taxon>
        <taxon>Bacillota</taxon>
        <taxon>Bacilli</taxon>
        <taxon>Lactobacillales</taxon>
        <taxon>Lactobacillaceae</taxon>
        <taxon>Lacticaseibacillus</taxon>
    </lineage>
</organism>
<evidence type="ECO:0000259" key="2">
    <source>
        <dbReference type="Pfam" id="PF13248"/>
    </source>
</evidence>
<evidence type="ECO:0000313" key="4">
    <source>
        <dbReference type="Proteomes" id="UP001220228"/>
    </source>
</evidence>
<feature type="transmembrane region" description="Helical" evidence="1">
    <location>
        <begin position="146"/>
        <end position="168"/>
    </location>
</feature>
<keyword evidence="1" id="KW-0812">Transmembrane</keyword>
<protein>
    <submittedName>
        <fullName evidence="3">Zinc ribbon domain-containing protein</fullName>
    </submittedName>
</protein>
<dbReference type="Proteomes" id="UP001220228">
    <property type="component" value="Chromosome"/>
</dbReference>
<name>A0ABY8DS86_9LACO</name>
<keyword evidence="1" id="KW-0472">Membrane</keyword>
<dbReference type="RefSeq" id="WP_049170298.1">
    <property type="nucleotide sequence ID" value="NZ_CP120687.1"/>
</dbReference>